<evidence type="ECO:0000313" key="2">
    <source>
        <dbReference type="EMBL" id="KNZ45208.1"/>
    </source>
</evidence>
<dbReference type="Gene3D" id="3.90.70.80">
    <property type="match status" value="1"/>
</dbReference>
<dbReference type="Proteomes" id="UP000037035">
    <property type="component" value="Unassembled WGS sequence"/>
</dbReference>
<dbReference type="OrthoDB" id="2379842at2759"/>
<proteinExistence type="predicted"/>
<gene>
    <name evidence="2" type="ORF">VP01_8392g1</name>
</gene>
<dbReference type="CDD" id="cd22744">
    <property type="entry name" value="OTU"/>
    <property type="match status" value="1"/>
</dbReference>
<dbReference type="EMBL" id="LAVV01013929">
    <property type="protein sequence ID" value="KNZ45208.1"/>
    <property type="molecule type" value="Genomic_DNA"/>
</dbReference>
<feature type="region of interest" description="Disordered" evidence="1">
    <location>
        <begin position="1"/>
        <end position="21"/>
    </location>
</feature>
<sequence length="235" mass="26667">MTSLNLTSTSPKNHTNKNPPLKLTAKQLTRIYTSLQLTIPQSQYKIPPLPKVPELITELPQSIQPYVEMIYDVRGDGHCGYRAISACLGRGPDGFMQIRQTILEKIQNRRQWYQRDPATTKIQEWEKSLVVPHSGPCPVDKWMVMPVMAVPIANALETSVFFFSLTIILSHSTYSFVWSKQQSTHYHCTKSQKESLCCPRTQRPFAFPCPLAPGKPLHATLNTGPRLVSKVLFLF</sequence>
<reference evidence="2 3" key="1">
    <citation type="submission" date="2015-08" db="EMBL/GenBank/DDBJ databases">
        <title>Next Generation Sequencing and Analysis of the Genome of Puccinia sorghi L Schw, the Causal Agent of Maize Common Rust.</title>
        <authorList>
            <person name="Rochi L."/>
            <person name="Burguener G."/>
            <person name="Darino M."/>
            <person name="Turjanski A."/>
            <person name="Kreff E."/>
            <person name="Dieguez M.J."/>
            <person name="Sacco F."/>
        </authorList>
    </citation>
    <scope>NUCLEOTIDE SEQUENCE [LARGE SCALE GENOMIC DNA]</scope>
    <source>
        <strain evidence="2 3">RO10H11247</strain>
    </source>
</reference>
<keyword evidence="3" id="KW-1185">Reference proteome</keyword>
<feature type="compositionally biased region" description="Polar residues" evidence="1">
    <location>
        <begin position="1"/>
        <end position="18"/>
    </location>
</feature>
<accession>A0A0L6U9G8</accession>
<evidence type="ECO:0000256" key="1">
    <source>
        <dbReference type="SAM" id="MobiDB-lite"/>
    </source>
</evidence>
<dbReference type="STRING" id="27349.A0A0L6U9G8"/>
<name>A0A0L6U9G8_9BASI</name>
<evidence type="ECO:0000313" key="3">
    <source>
        <dbReference type="Proteomes" id="UP000037035"/>
    </source>
</evidence>
<comment type="caution">
    <text evidence="2">The sequence shown here is derived from an EMBL/GenBank/DDBJ whole genome shotgun (WGS) entry which is preliminary data.</text>
</comment>
<dbReference type="VEuPathDB" id="FungiDB:VP01_8392g1"/>
<dbReference type="AlphaFoldDB" id="A0A0L6U9G8"/>
<organism evidence="2 3">
    <name type="scientific">Puccinia sorghi</name>
    <dbReference type="NCBI Taxonomy" id="27349"/>
    <lineage>
        <taxon>Eukaryota</taxon>
        <taxon>Fungi</taxon>
        <taxon>Dikarya</taxon>
        <taxon>Basidiomycota</taxon>
        <taxon>Pucciniomycotina</taxon>
        <taxon>Pucciniomycetes</taxon>
        <taxon>Pucciniales</taxon>
        <taxon>Pucciniaceae</taxon>
        <taxon>Puccinia</taxon>
    </lineage>
</organism>
<protein>
    <recommendedName>
        <fullName evidence="4">OTU domain-containing protein</fullName>
    </recommendedName>
</protein>
<evidence type="ECO:0008006" key="4">
    <source>
        <dbReference type="Google" id="ProtNLM"/>
    </source>
</evidence>